<dbReference type="RefSeq" id="WP_425310034.1">
    <property type="nucleotide sequence ID" value="NZ_CP154795.1"/>
</dbReference>
<sequence length="84" mass="9038">MSELWTPEMGDRVGFILINLVNPDVLGLFVKDLVMFVAFARLVRAAPSGAWCPAPARASTRASDRSGRDGGPGRSAQPHFTPVE</sequence>
<evidence type="ECO:0000256" key="1">
    <source>
        <dbReference type="SAM" id="MobiDB-lite"/>
    </source>
</evidence>
<protein>
    <submittedName>
        <fullName evidence="2">Uncharacterized protein</fullName>
    </submittedName>
</protein>
<evidence type="ECO:0000313" key="3">
    <source>
        <dbReference type="Proteomes" id="UP001442841"/>
    </source>
</evidence>
<feature type="region of interest" description="Disordered" evidence="1">
    <location>
        <begin position="51"/>
        <end position="84"/>
    </location>
</feature>
<accession>A0ABZ3FT56</accession>
<evidence type="ECO:0000313" key="2">
    <source>
        <dbReference type="EMBL" id="XAN08577.1"/>
    </source>
</evidence>
<organism evidence="2 3">
    <name type="scientific">Ammonicoccus fulvus</name>
    <dbReference type="NCBI Taxonomy" id="3138240"/>
    <lineage>
        <taxon>Bacteria</taxon>
        <taxon>Bacillati</taxon>
        <taxon>Actinomycetota</taxon>
        <taxon>Actinomycetes</taxon>
        <taxon>Propionibacteriales</taxon>
        <taxon>Propionibacteriaceae</taxon>
        <taxon>Ammonicoccus</taxon>
    </lineage>
</organism>
<gene>
    <name evidence="2" type="ORF">AADG42_15110</name>
</gene>
<proteinExistence type="predicted"/>
<keyword evidence="3" id="KW-1185">Reference proteome</keyword>
<name>A0ABZ3FT56_9ACTN</name>
<reference evidence="2 3" key="1">
    <citation type="submission" date="2024-04" db="EMBL/GenBank/DDBJ databases">
        <title>Isolation of an actinomycete strain from pig manure.</title>
        <authorList>
            <person name="Gong T."/>
            <person name="Yu Z."/>
            <person name="An M."/>
            <person name="Wei C."/>
            <person name="Yang W."/>
            <person name="Liu L."/>
        </authorList>
    </citation>
    <scope>NUCLEOTIDE SEQUENCE [LARGE SCALE GENOMIC DNA]</scope>
    <source>
        <strain evidence="2 3">ZF39</strain>
    </source>
</reference>
<dbReference type="Proteomes" id="UP001442841">
    <property type="component" value="Chromosome"/>
</dbReference>
<dbReference type="EMBL" id="CP154795">
    <property type="protein sequence ID" value="XAN08577.1"/>
    <property type="molecule type" value="Genomic_DNA"/>
</dbReference>